<accession>A0A6S6TJ84</accession>
<feature type="domain" description="Fibronectin type-III" evidence="2">
    <location>
        <begin position="31"/>
        <end position="136"/>
    </location>
</feature>
<dbReference type="Gene3D" id="2.60.40.10">
    <property type="entry name" value="Immunoglobulins"/>
    <property type="match status" value="3"/>
</dbReference>
<dbReference type="InterPro" id="IPR013783">
    <property type="entry name" value="Ig-like_fold"/>
</dbReference>
<dbReference type="CDD" id="cd00063">
    <property type="entry name" value="FN3"/>
    <property type="match status" value="1"/>
</dbReference>
<dbReference type="SMART" id="SM00060">
    <property type="entry name" value="FN3"/>
    <property type="match status" value="3"/>
</dbReference>
<name>A0A6S6TJ84_9BACT</name>
<dbReference type="InterPro" id="IPR003961">
    <property type="entry name" value="FN3_dom"/>
</dbReference>
<dbReference type="InterPro" id="IPR036116">
    <property type="entry name" value="FN3_sf"/>
</dbReference>
<feature type="domain" description="Fibronectin type-III" evidence="2">
    <location>
        <begin position="142"/>
        <end position="245"/>
    </location>
</feature>
<dbReference type="AlphaFoldDB" id="A0A6S6TJ84"/>
<reference evidence="3" key="1">
    <citation type="submission" date="2020-01" db="EMBL/GenBank/DDBJ databases">
        <authorList>
            <person name="Meier V. D."/>
            <person name="Meier V D."/>
        </authorList>
    </citation>
    <scope>NUCLEOTIDE SEQUENCE</scope>
    <source>
        <strain evidence="3">HLG_WM_MAG_02</strain>
    </source>
</reference>
<feature type="signal peptide" evidence="1">
    <location>
        <begin position="1"/>
        <end position="26"/>
    </location>
</feature>
<dbReference type="SUPFAM" id="SSF49265">
    <property type="entry name" value="Fibronectin type III"/>
    <property type="match status" value="2"/>
</dbReference>
<keyword evidence="1" id="KW-0732">Signal</keyword>
<dbReference type="EMBL" id="CACVAZ010000123">
    <property type="protein sequence ID" value="CAA6819394.1"/>
    <property type="molecule type" value="Genomic_DNA"/>
</dbReference>
<dbReference type="PROSITE" id="PS50853">
    <property type="entry name" value="FN3"/>
    <property type="match status" value="2"/>
</dbReference>
<feature type="chain" id="PRO_5028115821" description="Fibronectin type-III domain-containing protein" evidence="1">
    <location>
        <begin position="27"/>
        <end position="351"/>
    </location>
</feature>
<evidence type="ECO:0000313" key="3">
    <source>
        <dbReference type="EMBL" id="CAA6819394.1"/>
    </source>
</evidence>
<proteinExistence type="predicted"/>
<protein>
    <recommendedName>
        <fullName evidence="2">Fibronectin type-III domain-containing protein</fullName>
    </recommendedName>
</protein>
<organism evidence="3">
    <name type="scientific">uncultured Sulfurovum sp</name>
    <dbReference type="NCBI Taxonomy" id="269237"/>
    <lineage>
        <taxon>Bacteria</taxon>
        <taxon>Pseudomonadati</taxon>
        <taxon>Campylobacterota</taxon>
        <taxon>Epsilonproteobacteria</taxon>
        <taxon>Campylobacterales</taxon>
        <taxon>Sulfurovaceae</taxon>
        <taxon>Sulfurovum</taxon>
        <taxon>environmental samples</taxon>
    </lineage>
</organism>
<sequence length="351" mass="37101">MTKTPFMPNLLKTVGASILFSGMAIAAAPSAPGAYVGIYNVTDTTARVSFTDTSTDEEGFKIYIHDENDVLDATLPVNPVVVPANDTPSPFQYKTLTDLSAHTIYKLHVTAFNADGESVATIPSSVNNGVIRTSPPVCQPAMPGEYVGTYNITNTSARISFIDNSNNEDGFRIRVYNAGTNALVKTMDVDPIAGTGNFQYANITGLTVDTIYKVVVTAFASGCGESDPTHPSSVNNGTFKTTNEPCPLMPGGYVGTYNTTSSGSRISFIDNADNETGFKVYVYKGTGTGSTLVKTLTLPAVTGIGGYRYANITGLDTNTLYSVKVSAFNASCESAMTMPSSANNGWFTTLP</sequence>
<evidence type="ECO:0000256" key="1">
    <source>
        <dbReference type="SAM" id="SignalP"/>
    </source>
</evidence>
<evidence type="ECO:0000259" key="2">
    <source>
        <dbReference type="PROSITE" id="PS50853"/>
    </source>
</evidence>
<dbReference type="Pfam" id="PF00041">
    <property type="entry name" value="fn3"/>
    <property type="match status" value="1"/>
</dbReference>
<gene>
    <name evidence="3" type="ORF">HELGO_WM18846</name>
</gene>